<evidence type="ECO:0000313" key="2">
    <source>
        <dbReference type="EMBL" id="GFD54727.1"/>
    </source>
</evidence>
<gene>
    <name evidence="2" type="ORF">Tci_926696</name>
</gene>
<feature type="compositionally biased region" description="Acidic residues" evidence="1">
    <location>
        <begin position="36"/>
        <end position="45"/>
    </location>
</feature>
<proteinExistence type="predicted"/>
<organism evidence="2">
    <name type="scientific">Tanacetum cinerariifolium</name>
    <name type="common">Dalmatian daisy</name>
    <name type="synonym">Chrysanthemum cinerariifolium</name>
    <dbReference type="NCBI Taxonomy" id="118510"/>
    <lineage>
        <taxon>Eukaryota</taxon>
        <taxon>Viridiplantae</taxon>
        <taxon>Streptophyta</taxon>
        <taxon>Embryophyta</taxon>
        <taxon>Tracheophyta</taxon>
        <taxon>Spermatophyta</taxon>
        <taxon>Magnoliopsida</taxon>
        <taxon>eudicotyledons</taxon>
        <taxon>Gunneridae</taxon>
        <taxon>Pentapetalae</taxon>
        <taxon>asterids</taxon>
        <taxon>campanulids</taxon>
        <taxon>Asterales</taxon>
        <taxon>Asteraceae</taxon>
        <taxon>Asteroideae</taxon>
        <taxon>Anthemideae</taxon>
        <taxon>Anthemidinae</taxon>
        <taxon>Tanacetum</taxon>
    </lineage>
</organism>
<reference evidence="2" key="1">
    <citation type="journal article" date="2019" name="Sci. Rep.">
        <title>Draft genome of Tanacetum cinerariifolium, the natural source of mosquito coil.</title>
        <authorList>
            <person name="Yamashiro T."/>
            <person name="Shiraishi A."/>
            <person name="Satake H."/>
            <person name="Nakayama K."/>
        </authorList>
    </citation>
    <scope>NUCLEOTIDE SEQUENCE</scope>
</reference>
<sequence>RRRHAHPARGRHLARCHPDRGCLACCCSCGLPQQVDDGEDGDPDDVERVPEQAEAGDAADDLVAESLGPDLRHHRRQPDQSKRHMDAMAADQREEG</sequence>
<feature type="non-terminal residue" evidence="2">
    <location>
        <position position="96"/>
    </location>
</feature>
<dbReference type="AlphaFoldDB" id="A0A699X4U8"/>
<accession>A0A699X4U8</accession>
<comment type="caution">
    <text evidence="2">The sequence shown here is derived from an EMBL/GenBank/DDBJ whole genome shotgun (WGS) entry which is preliminary data.</text>
</comment>
<name>A0A699X4U8_TANCI</name>
<dbReference type="EMBL" id="BKCJ011809429">
    <property type="protein sequence ID" value="GFD54727.1"/>
    <property type="molecule type" value="Genomic_DNA"/>
</dbReference>
<evidence type="ECO:0000256" key="1">
    <source>
        <dbReference type="SAM" id="MobiDB-lite"/>
    </source>
</evidence>
<feature type="region of interest" description="Disordered" evidence="1">
    <location>
        <begin position="36"/>
        <end position="96"/>
    </location>
</feature>
<feature type="non-terminal residue" evidence="2">
    <location>
        <position position="1"/>
    </location>
</feature>
<feature type="compositionally biased region" description="Basic and acidic residues" evidence="1">
    <location>
        <begin position="77"/>
        <end position="96"/>
    </location>
</feature>
<protein>
    <submittedName>
        <fullName evidence="2">Uncharacterized protein</fullName>
    </submittedName>
</protein>